<accession>A0AAJ5WUB3</accession>
<gene>
    <name evidence="1" type="ORF">P0Y53_04215</name>
</gene>
<sequence length="107" mass="12301">MSPEKDILFVQENIYREFNVRLPNGDAQYLELATRINELINQDFSGLVTILYRLDVGEEKVKQALRDQPGTDAGLLIARLVIERLLEKASARQQFQPKSGIPDDEKW</sequence>
<dbReference type="EMBL" id="CP119311">
    <property type="protein sequence ID" value="WEK36698.1"/>
    <property type="molecule type" value="Genomic_DNA"/>
</dbReference>
<evidence type="ECO:0000313" key="1">
    <source>
        <dbReference type="EMBL" id="WEK36698.1"/>
    </source>
</evidence>
<proteinExistence type="predicted"/>
<protein>
    <submittedName>
        <fullName evidence="1">Uncharacterized protein</fullName>
    </submittedName>
</protein>
<dbReference type="AlphaFoldDB" id="A0AAJ5WUB3"/>
<name>A0AAJ5WUB3_9BACT</name>
<dbReference type="Proteomes" id="UP001220610">
    <property type="component" value="Chromosome"/>
</dbReference>
<reference evidence="1" key="1">
    <citation type="submission" date="2023-03" db="EMBL/GenBank/DDBJ databases">
        <title>Andean soil-derived lignocellulolytic bacterial consortium as a source of novel taxa and putative plastic-active enzymes.</title>
        <authorList>
            <person name="Diaz-Garcia L."/>
            <person name="Chuvochina M."/>
            <person name="Feuerriegel G."/>
            <person name="Bunk B."/>
            <person name="Sproer C."/>
            <person name="Streit W.R."/>
            <person name="Rodriguez L.M."/>
            <person name="Overmann J."/>
            <person name="Jimenez D.J."/>
        </authorList>
    </citation>
    <scope>NUCLEOTIDE SEQUENCE</scope>
    <source>
        <strain evidence="1">MAG 7</strain>
    </source>
</reference>
<evidence type="ECO:0000313" key="2">
    <source>
        <dbReference type="Proteomes" id="UP001220610"/>
    </source>
</evidence>
<organism evidence="1 2">
    <name type="scientific">Candidatus Pseudobacter hemicellulosilyticus</name>
    <dbReference type="NCBI Taxonomy" id="3121375"/>
    <lineage>
        <taxon>Bacteria</taxon>
        <taxon>Pseudomonadati</taxon>
        <taxon>Bacteroidota</taxon>
        <taxon>Chitinophagia</taxon>
        <taxon>Chitinophagales</taxon>
        <taxon>Chitinophagaceae</taxon>
        <taxon>Pseudobacter</taxon>
    </lineage>
</organism>